<comment type="similarity">
    <text evidence="2">Belongs to the major facilitator superfamily. Proton-dependent oligopeptide transporter (POT/PTR) (TC 2.A.17) family.</text>
</comment>
<reference evidence="8" key="1">
    <citation type="journal article" date="2017" name="Nature">
        <title>The sunflower genome provides insights into oil metabolism, flowering and Asterid evolution.</title>
        <authorList>
            <person name="Badouin H."/>
            <person name="Gouzy J."/>
            <person name="Grassa C.J."/>
            <person name="Murat F."/>
            <person name="Staton S.E."/>
            <person name="Cottret L."/>
            <person name="Lelandais-Briere C."/>
            <person name="Owens G.L."/>
            <person name="Carrere S."/>
            <person name="Mayjonade B."/>
            <person name="Legrand L."/>
            <person name="Gill N."/>
            <person name="Kane N.C."/>
            <person name="Bowers J.E."/>
            <person name="Hubner S."/>
            <person name="Bellec A."/>
            <person name="Berard A."/>
            <person name="Berges H."/>
            <person name="Blanchet N."/>
            <person name="Boniface M.C."/>
            <person name="Brunel D."/>
            <person name="Catrice O."/>
            <person name="Chaidir N."/>
            <person name="Claudel C."/>
            <person name="Donnadieu C."/>
            <person name="Faraut T."/>
            <person name="Fievet G."/>
            <person name="Helmstetter N."/>
            <person name="King M."/>
            <person name="Knapp S.J."/>
            <person name="Lai Z."/>
            <person name="Le Paslier M.C."/>
            <person name="Lippi Y."/>
            <person name="Lorenzon L."/>
            <person name="Mandel J.R."/>
            <person name="Marage G."/>
            <person name="Marchand G."/>
            <person name="Marquand E."/>
            <person name="Bret-Mestries E."/>
            <person name="Morien E."/>
            <person name="Nambeesan S."/>
            <person name="Nguyen T."/>
            <person name="Pegot-Espagnet P."/>
            <person name="Pouilly N."/>
            <person name="Raftis F."/>
            <person name="Sallet E."/>
            <person name="Schiex T."/>
            <person name="Thomas J."/>
            <person name="Vandecasteele C."/>
            <person name="Vares D."/>
            <person name="Vear F."/>
            <person name="Vautrin S."/>
            <person name="Crespi M."/>
            <person name="Mangin B."/>
            <person name="Burke J.M."/>
            <person name="Salse J."/>
            <person name="Munos S."/>
            <person name="Vincourt P."/>
            <person name="Rieseberg L.H."/>
            <person name="Langlade N.B."/>
        </authorList>
    </citation>
    <scope>NUCLEOTIDE SEQUENCE</scope>
    <source>
        <tissue evidence="8">Leaves</tissue>
    </source>
</reference>
<dbReference type="EMBL" id="MNCJ02000317">
    <property type="protein sequence ID" value="KAF5817384.1"/>
    <property type="molecule type" value="Genomic_DNA"/>
</dbReference>
<accession>A0A9K3NYP1</accession>
<evidence type="ECO:0000313" key="8">
    <source>
        <dbReference type="EMBL" id="KAF5817384.1"/>
    </source>
</evidence>
<keyword evidence="5 7" id="KW-0472">Membrane</keyword>
<dbReference type="GO" id="GO:0016020">
    <property type="term" value="C:membrane"/>
    <property type="evidence" value="ECO:0007669"/>
    <property type="project" value="UniProtKB-SubCell"/>
</dbReference>
<keyword evidence="3 7" id="KW-0812">Transmembrane</keyword>
<dbReference type="Proteomes" id="UP000215914">
    <property type="component" value="Unassembled WGS sequence"/>
</dbReference>
<dbReference type="GO" id="GO:0022857">
    <property type="term" value="F:transmembrane transporter activity"/>
    <property type="evidence" value="ECO:0007669"/>
    <property type="project" value="InterPro"/>
</dbReference>
<feature type="transmembrane region" description="Helical" evidence="7">
    <location>
        <begin position="64"/>
        <end position="83"/>
    </location>
</feature>
<proteinExistence type="inferred from homology"/>
<feature type="transmembrane region" description="Helical" evidence="7">
    <location>
        <begin position="12"/>
        <end position="32"/>
    </location>
</feature>
<name>A0A9K3NYP1_HELAN</name>
<keyword evidence="9" id="KW-1185">Reference proteome</keyword>
<protein>
    <submittedName>
        <fullName evidence="8">Proton-dependent oligopeptide transporter family, MFS transporter superfamily</fullName>
    </submittedName>
</protein>
<comment type="subcellular location">
    <subcellularLocation>
        <location evidence="1">Membrane</location>
        <topology evidence="1">Multi-pass membrane protein</topology>
    </subcellularLocation>
</comment>
<evidence type="ECO:0000256" key="4">
    <source>
        <dbReference type="ARBA" id="ARBA00022989"/>
    </source>
</evidence>
<keyword evidence="4 7" id="KW-1133">Transmembrane helix</keyword>
<evidence type="ECO:0000313" key="9">
    <source>
        <dbReference type="Proteomes" id="UP000215914"/>
    </source>
</evidence>
<dbReference type="Gramene" id="mRNA:HanXRQr2_Chr02g0052391">
    <property type="protein sequence ID" value="CDS:HanXRQr2_Chr02g0052391.1"/>
    <property type="gene ID" value="HanXRQr2_Chr02g0052391"/>
</dbReference>
<evidence type="ECO:0000256" key="5">
    <source>
        <dbReference type="ARBA" id="ARBA00023136"/>
    </source>
</evidence>
<dbReference type="PANTHER" id="PTHR11654">
    <property type="entry name" value="OLIGOPEPTIDE TRANSPORTER-RELATED"/>
    <property type="match status" value="1"/>
</dbReference>
<dbReference type="AlphaFoldDB" id="A0A9K3NYP1"/>
<dbReference type="InterPro" id="IPR036259">
    <property type="entry name" value="MFS_trans_sf"/>
</dbReference>
<evidence type="ECO:0000256" key="7">
    <source>
        <dbReference type="SAM" id="Phobius"/>
    </source>
</evidence>
<dbReference type="InterPro" id="IPR000109">
    <property type="entry name" value="POT_fam"/>
</dbReference>
<evidence type="ECO:0000256" key="2">
    <source>
        <dbReference type="ARBA" id="ARBA00005982"/>
    </source>
</evidence>
<sequence length="119" mass="13122">MFTNIHSGITMLQRIGIGILISIVSMVVAAIIETKRLKVAREYGLLDDPNAMVPMKIWWLLPQYLLAGAGDVFTIVGIQEFFYDQMPSDLKSIGLALYLSVLGIGSFLSGFVISIVEKK</sequence>
<comment type="caution">
    <text evidence="8">The sequence shown here is derived from an EMBL/GenBank/DDBJ whole genome shotgun (WGS) entry which is preliminary data.</text>
</comment>
<evidence type="ECO:0000256" key="6">
    <source>
        <dbReference type="ARBA" id="ARBA00044504"/>
    </source>
</evidence>
<gene>
    <name evidence="8" type="ORF">HanXRQr2_Chr02g0052391</name>
</gene>
<evidence type="ECO:0000256" key="1">
    <source>
        <dbReference type="ARBA" id="ARBA00004141"/>
    </source>
</evidence>
<dbReference type="SUPFAM" id="SSF103473">
    <property type="entry name" value="MFS general substrate transporter"/>
    <property type="match status" value="1"/>
</dbReference>
<dbReference type="Gene3D" id="1.20.1250.20">
    <property type="entry name" value="MFS general substrate transporter like domains"/>
    <property type="match status" value="1"/>
</dbReference>
<feature type="transmembrane region" description="Helical" evidence="7">
    <location>
        <begin position="95"/>
        <end position="116"/>
    </location>
</feature>
<dbReference type="Pfam" id="PF00854">
    <property type="entry name" value="PTR2"/>
    <property type="match status" value="1"/>
</dbReference>
<comment type="similarity">
    <text evidence="6">Belongs to the major facilitator superfamily. Phosphate:H(+) symporter (TC 2.A.1.9) family.</text>
</comment>
<reference evidence="8" key="2">
    <citation type="submission" date="2020-06" db="EMBL/GenBank/DDBJ databases">
        <title>Helianthus annuus Genome sequencing and assembly Release 2.</title>
        <authorList>
            <person name="Gouzy J."/>
            <person name="Langlade N."/>
            <person name="Munos S."/>
        </authorList>
    </citation>
    <scope>NUCLEOTIDE SEQUENCE</scope>
    <source>
        <tissue evidence="8">Leaves</tissue>
    </source>
</reference>
<organism evidence="8 9">
    <name type="scientific">Helianthus annuus</name>
    <name type="common">Common sunflower</name>
    <dbReference type="NCBI Taxonomy" id="4232"/>
    <lineage>
        <taxon>Eukaryota</taxon>
        <taxon>Viridiplantae</taxon>
        <taxon>Streptophyta</taxon>
        <taxon>Embryophyta</taxon>
        <taxon>Tracheophyta</taxon>
        <taxon>Spermatophyta</taxon>
        <taxon>Magnoliopsida</taxon>
        <taxon>eudicotyledons</taxon>
        <taxon>Gunneridae</taxon>
        <taxon>Pentapetalae</taxon>
        <taxon>asterids</taxon>
        <taxon>campanulids</taxon>
        <taxon>Asterales</taxon>
        <taxon>Asteraceae</taxon>
        <taxon>Asteroideae</taxon>
        <taxon>Heliantheae alliance</taxon>
        <taxon>Heliantheae</taxon>
        <taxon>Helianthus</taxon>
    </lineage>
</organism>
<evidence type="ECO:0000256" key="3">
    <source>
        <dbReference type="ARBA" id="ARBA00022692"/>
    </source>
</evidence>